<reference evidence="8 9" key="2">
    <citation type="journal article" date="2011" name="Stand. Genomic Sci.">
        <title>Complete genome sequence of Ferroglobus placidus AEDII12DO.</title>
        <authorList>
            <person name="Anderson I."/>
            <person name="Risso C."/>
            <person name="Holmes D."/>
            <person name="Lucas S."/>
            <person name="Copeland A."/>
            <person name="Lapidus A."/>
            <person name="Cheng J.F."/>
            <person name="Bruce D."/>
            <person name="Goodwin L."/>
            <person name="Pitluck S."/>
            <person name="Saunders E."/>
            <person name="Brettin T."/>
            <person name="Detter J.C."/>
            <person name="Han C."/>
            <person name="Tapia R."/>
            <person name="Larimer F."/>
            <person name="Land M."/>
            <person name="Hauser L."/>
            <person name="Woyke T."/>
            <person name="Lovley D."/>
            <person name="Kyrpides N."/>
            <person name="Ivanova N."/>
        </authorList>
    </citation>
    <scope>NUCLEOTIDE SEQUENCE [LARGE SCALE GENOMIC DNA]</scope>
    <source>
        <strain evidence="9">DSM 10642 / AEDII12DO</strain>
    </source>
</reference>
<evidence type="ECO:0000256" key="1">
    <source>
        <dbReference type="ARBA" id="ARBA00004167"/>
    </source>
</evidence>
<dbReference type="HOGENOM" id="CLU_179004_0_0_2"/>
<dbReference type="eggNOG" id="arCOG02694">
    <property type="taxonomic scope" value="Archaea"/>
</dbReference>
<keyword evidence="2" id="KW-0813">Transport</keyword>
<dbReference type="EMBL" id="CP001899">
    <property type="protein sequence ID" value="ADC64255.1"/>
    <property type="molecule type" value="Genomic_DNA"/>
</dbReference>
<dbReference type="PaxDb" id="589924-Ferp_0065"/>
<evidence type="ECO:0000256" key="3">
    <source>
        <dbReference type="ARBA" id="ARBA00022692"/>
    </source>
</evidence>
<name>D3S119_FERPA</name>
<proteinExistence type="predicted"/>
<dbReference type="GO" id="GO:0015031">
    <property type="term" value="P:protein transport"/>
    <property type="evidence" value="ECO:0007669"/>
    <property type="project" value="UniProtKB-KW"/>
</dbReference>
<keyword evidence="7" id="KW-0472">Membrane</keyword>
<dbReference type="KEGG" id="fpl:Ferp_0065"/>
<evidence type="ECO:0000313" key="8">
    <source>
        <dbReference type="EMBL" id="ADC64255.1"/>
    </source>
</evidence>
<dbReference type="InterPro" id="IPR003369">
    <property type="entry name" value="TatA/B/E"/>
</dbReference>
<dbReference type="RefSeq" id="WP_012964604.1">
    <property type="nucleotide sequence ID" value="NC_013849.1"/>
</dbReference>
<evidence type="ECO:0000256" key="7">
    <source>
        <dbReference type="ARBA" id="ARBA00023136"/>
    </source>
</evidence>
<evidence type="ECO:0000313" key="9">
    <source>
        <dbReference type="Proteomes" id="UP000002613"/>
    </source>
</evidence>
<dbReference type="STRING" id="589924.Ferp_0065"/>
<dbReference type="Gene3D" id="1.20.5.3310">
    <property type="match status" value="1"/>
</dbReference>
<dbReference type="OrthoDB" id="50540at2157"/>
<organism evidence="8 9">
    <name type="scientific">Ferroglobus placidus (strain DSM 10642 / AEDII12DO)</name>
    <dbReference type="NCBI Taxonomy" id="589924"/>
    <lineage>
        <taxon>Archaea</taxon>
        <taxon>Methanobacteriati</taxon>
        <taxon>Methanobacteriota</taxon>
        <taxon>Archaeoglobi</taxon>
        <taxon>Archaeoglobales</taxon>
        <taxon>Archaeoglobaceae</taxon>
        <taxon>Ferroglobus</taxon>
    </lineage>
</organism>
<dbReference type="AlphaFoldDB" id="D3S119"/>
<comment type="subcellular location">
    <subcellularLocation>
        <location evidence="1">Membrane</location>
        <topology evidence="1">Single-pass membrane protein</topology>
    </subcellularLocation>
</comment>
<evidence type="ECO:0000256" key="6">
    <source>
        <dbReference type="ARBA" id="ARBA00023010"/>
    </source>
</evidence>
<sequence>MIGLGEFALILILALILIGPEKLPEVARTLGKLYAEYKHAMRRLELEILYGVEPPSEDLIEKIYEKKVNLNESVKEKLFK</sequence>
<keyword evidence="5" id="KW-1133">Transmembrane helix</keyword>
<dbReference type="GO" id="GO:0016020">
    <property type="term" value="C:membrane"/>
    <property type="evidence" value="ECO:0007669"/>
    <property type="project" value="UniProtKB-ARBA"/>
</dbReference>
<keyword evidence="9" id="KW-1185">Reference proteome</keyword>
<dbReference type="Proteomes" id="UP000002613">
    <property type="component" value="Chromosome"/>
</dbReference>
<evidence type="ECO:0000256" key="4">
    <source>
        <dbReference type="ARBA" id="ARBA00022927"/>
    </source>
</evidence>
<evidence type="ECO:0000256" key="5">
    <source>
        <dbReference type="ARBA" id="ARBA00022989"/>
    </source>
</evidence>
<keyword evidence="6" id="KW-0811">Translocation</keyword>
<keyword evidence="3" id="KW-0812">Transmembrane</keyword>
<protein>
    <submittedName>
        <fullName evidence="8">Sec-independent translocation protein mttA/Hcf106</fullName>
    </submittedName>
</protein>
<keyword evidence="4" id="KW-0653">Protein transport</keyword>
<dbReference type="GeneID" id="8777557"/>
<evidence type="ECO:0000256" key="2">
    <source>
        <dbReference type="ARBA" id="ARBA00022448"/>
    </source>
</evidence>
<gene>
    <name evidence="8" type="ordered locus">Ferp_0065</name>
</gene>
<reference evidence="9" key="1">
    <citation type="submission" date="2010-02" db="EMBL/GenBank/DDBJ databases">
        <title>Complete sequence of Ferroglobus placidus DSM 10642.</title>
        <authorList>
            <consortium name="US DOE Joint Genome Institute"/>
            <person name="Lucas S."/>
            <person name="Copeland A."/>
            <person name="Lapidus A."/>
            <person name="Cheng J.-F."/>
            <person name="Bruce D."/>
            <person name="Goodwin L."/>
            <person name="Pitluck S."/>
            <person name="Saunders E."/>
            <person name="Brettin T."/>
            <person name="Detter J.C."/>
            <person name="Han C."/>
            <person name="Tapia R."/>
            <person name="Larimer F."/>
            <person name="Land M."/>
            <person name="Hauser L."/>
            <person name="Kyrpides N."/>
            <person name="Ivanova N."/>
            <person name="Holmes D."/>
            <person name="Lovley D."/>
            <person name="Kyrpides N."/>
            <person name="Anderson I.J."/>
            <person name="Woyke T."/>
        </authorList>
    </citation>
    <scope>NUCLEOTIDE SEQUENCE [LARGE SCALE GENOMIC DNA]</scope>
    <source>
        <strain evidence="9">DSM 10642 / AEDII12DO</strain>
    </source>
</reference>
<dbReference type="Pfam" id="PF02416">
    <property type="entry name" value="TatA_B_E"/>
    <property type="match status" value="1"/>
</dbReference>
<accession>D3S119</accession>